<evidence type="ECO:0000256" key="7">
    <source>
        <dbReference type="RuleBase" id="RU003869"/>
    </source>
</evidence>
<dbReference type="PRINTS" id="PR00059">
    <property type="entry name" value="RIBOSOMALL6"/>
</dbReference>
<dbReference type="FunFam" id="3.90.930.12:FF:000001">
    <property type="entry name" value="50S ribosomal protein L6"/>
    <property type="match status" value="1"/>
</dbReference>
<evidence type="ECO:0000256" key="6">
    <source>
        <dbReference type="HAMAP-Rule" id="MF_01365"/>
    </source>
</evidence>
<dbReference type="AlphaFoldDB" id="A0A0F9Z095"/>
<dbReference type="InterPro" id="IPR000702">
    <property type="entry name" value="Ribosomal_uL6-like"/>
</dbReference>
<keyword evidence="2 6" id="KW-0699">rRNA-binding</keyword>
<evidence type="ECO:0000256" key="1">
    <source>
        <dbReference type="ARBA" id="ARBA00009356"/>
    </source>
</evidence>
<dbReference type="Pfam" id="PF00347">
    <property type="entry name" value="Ribosomal_L6"/>
    <property type="match status" value="2"/>
</dbReference>
<sequence>MSKIGQQPIEIPNGVTVEINGNAVDVVGPKGKLSFNFTKEVNVKIDEGKVLVGIAKDSKIARSIWGTTRMLISNMIKGVTEGWKKQLELVGTGYRAEVNGNTLVLTVGYSHPIKIEAPEGITFKVEKSIITVEGIDKQVVGQVSANIRSSRPPEPYKGKGVKYIDEIIRRKAGKAAKAAAQ</sequence>
<reference evidence="10 11" key="1">
    <citation type="journal article" date="2015" name="Nature">
        <title>rRNA introns, odd ribosomes, and small enigmatic genomes across a large radiation of phyla.</title>
        <authorList>
            <person name="Brown C.T."/>
            <person name="Hug L.A."/>
            <person name="Thomas B.C."/>
            <person name="Sharon I."/>
            <person name="Castelle C.J."/>
            <person name="Singh A."/>
            <person name="Wilkins M.J."/>
            <person name="Williams K.H."/>
            <person name="Banfield J.F."/>
        </authorList>
    </citation>
    <scope>NUCLEOTIDE SEQUENCE [LARGE SCALE GENOMIC DNA]</scope>
</reference>
<protein>
    <recommendedName>
        <fullName evidence="6">Large ribosomal subunit protein uL6</fullName>
    </recommendedName>
</protein>
<dbReference type="PANTHER" id="PTHR11655">
    <property type="entry name" value="60S/50S RIBOSOMAL PROTEIN L6/L9"/>
    <property type="match status" value="1"/>
</dbReference>
<dbReference type="PATRIC" id="fig|1618586.3.peg.116"/>
<evidence type="ECO:0000313" key="10">
    <source>
        <dbReference type="EMBL" id="KKP32106.1"/>
    </source>
</evidence>
<evidence type="ECO:0000313" key="11">
    <source>
        <dbReference type="Proteomes" id="UP000034803"/>
    </source>
</evidence>
<comment type="similarity">
    <text evidence="1 6 7">Belongs to the universal ribosomal protein uL6 family.</text>
</comment>
<comment type="subunit">
    <text evidence="6">Part of the 50S ribosomal subunit.</text>
</comment>
<evidence type="ECO:0000259" key="9">
    <source>
        <dbReference type="Pfam" id="PF00347"/>
    </source>
</evidence>
<dbReference type="SUPFAM" id="SSF56053">
    <property type="entry name" value="Ribosomal protein L6"/>
    <property type="match status" value="2"/>
</dbReference>
<proteinExistence type="inferred from homology"/>
<dbReference type="GO" id="GO:0022625">
    <property type="term" value="C:cytosolic large ribosomal subunit"/>
    <property type="evidence" value="ECO:0007669"/>
    <property type="project" value="UniProtKB-UniRule"/>
</dbReference>
<evidence type="ECO:0000256" key="5">
    <source>
        <dbReference type="ARBA" id="ARBA00023274"/>
    </source>
</evidence>
<dbReference type="NCBIfam" id="TIGR03654">
    <property type="entry name" value="L6_bact"/>
    <property type="match status" value="1"/>
</dbReference>
<name>A0A0F9Z095_9BACT</name>
<evidence type="ECO:0000256" key="2">
    <source>
        <dbReference type="ARBA" id="ARBA00022730"/>
    </source>
</evidence>
<evidence type="ECO:0000256" key="3">
    <source>
        <dbReference type="ARBA" id="ARBA00022884"/>
    </source>
</evidence>
<dbReference type="PIRSF" id="PIRSF002162">
    <property type="entry name" value="Ribosomal_L6"/>
    <property type="match status" value="1"/>
</dbReference>
<evidence type="ECO:0000256" key="4">
    <source>
        <dbReference type="ARBA" id="ARBA00022980"/>
    </source>
</evidence>
<comment type="caution">
    <text evidence="10">The sequence shown here is derived from an EMBL/GenBank/DDBJ whole genome shotgun (WGS) entry which is preliminary data.</text>
</comment>
<keyword evidence="3 6" id="KW-0694">RNA-binding</keyword>
<dbReference type="InterPro" id="IPR036789">
    <property type="entry name" value="Ribosomal_uL6-like_a/b-dom_sf"/>
</dbReference>
<organism evidence="10 11">
    <name type="scientific">Candidatus Woesebacteria bacterium GW2011_GWC2_31_9</name>
    <dbReference type="NCBI Taxonomy" id="1618586"/>
    <lineage>
        <taxon>Bacteria</taxon>
        <taxon>Candidatus Woeseibacteriota</taxon>
    </lineage>
</organism>
<dbReference type="InterPro" id="IPR019906">
    <property type="entry name" value="Ribosomal_uL6_bac-type"/>
</dbReference>
<dbReference type="PROSITE" id="PS00525">
    <property type="entry name" value="RIBOSOMAL_L6_1"/>
    <property type="match status" value="1"/>
</dbReference>
<dbReference type="EMBL" id="LBOI01000002">
    <property type="protein sequence ID" value="KKP32106.1"/>
    <property type="molecule type" value="Genomic_DNA"/>
</dbReference>
<keyword evidence="5 6" id="KW-0687">Ribonucleoprotein</keyword>
<accession>A0A0F9Z095</accession>
<dbReference type="GO" id="GO:0002181">
    <property type="term" value="P:cytoplasmic translation"/>
    <property type="evidence" value="ECO:0007669"/>
    <property type="project" value="TreeGrafter"/>
</dbReference>
<feature type="domain" description="Large ribosomal subunit protein uL6 alpha-beta" evidence="9">
    <location>
        <begin position="11"/>
        <end position="82"/>
    </location>
</feature>
<dbReference type="GO" id="GO:0019843">
    <property type="term" value="F:rRNA binding"/>
    <property type="evidence" value="ECO:0007669"/>
    <property type="project" value="UniProtKB-UniRule"/>
</dbReference>
<dbReference type="GO" id="GO:0003735">
    <property type="term" value="F:structural constituent of ribosome"/>
    <property type="evidence" value="ECO:0007669"/>
    <property type="project" value="UniProtKB-UniRule"/>
</dbReference>
<dbReference type="FunFam" id="3.90.930.12:FF:000002">
    <property type="entry name" value="50S ribosomal protein L6"/>
    <property type="match status" value="1"/>
</dbReference>
<dbReference type="InterPro" id="IPR002358">
    <property type="entry name" value="Ribosomal_uL6_CS"/>
</dbReference>
<dbReference type="Gene3D" id="3.90.930.12">
    <property type="entry name" value="Ribosomal protein L6, alpha-beta domain"/>
    <property type="match status" value="2"/>
</dbReference>
<feature type="domain" description="Large ribosomal subunit protein uL6 alpha-beta" evidence="9">
    <location>
        <begin position="90"/>
        <end position="163"/>
    </location>
</feature>
<dbReference type="InterPro" id="IPR020040">
    <property type="entry name" value="Ribosomal_uL6_a/b-dom"/>
</dbReference>
<dbReference type="PANTHER" id="PTHR11655:SF14">
    <property type="entry name" value="LARGE RIBOSOMAL SUBUNIT PROTEIN UL6M"/>
    <property type="match status" value="1"/>
</dbReference>
<gene>
    <name evidence="6" type="primary">rplF</name>
    <name evidence="10" type="ORF">UR21_C0002G0025</name>
</gene>
<evidence type="ECO:0000256" key="8">
    <source>
        <dbReference type="RuleBase" id="RU003870"/>
    </source>
</evidence>
<comment type="function">
    <text evidence="6 8">This protein binds to the 23S rRNA, and is important in its secondary structure. It is located near the subunit interface in the base of the L7/L12 stalk, and near the tRNA binding site of the peptidyltransferase center.</text>
</comment>
<keyword evidence="4 6" id="KW-0689">Ribosomal protein</keyword>
<dbReference type="HAMAP" id="MF_01365_B">
    <property type="entry name" value="Ribosomal_uL6_B"/>
    <property type="match status" value="1"/>
</dbReference>
<dbReference type="Proteomes" id="UP000034803">
    <property type="component" value="Unassembled WGS sequence"/>
</dbReference>